<dbReference type="Proteomes" id="UP000264840">
    <property type="component" value="Unplaced"/>
</dbReference>
<dbReference type="GeneTree" id="ENSGT00940000178684"/>
<name>A0A3Q3BYH7_HAPBU</name>
<accession>A0A3Q3BYH7</accession>
<evidence type="ECO:0000313" key="2">
    <source>
        <dbReference type="Proteomes" id="UP000264840"/>
    </source>
</evidence>
<evidence type="ECO:0000313" key="1">
    <source>
        <dbReference type="Ensembl" id="ENSHBUP00000009276.1"/>
    </source>
</evidence>
<protein>
    <submittedName>
        <fullName evidence="1">Uncharacterized protein</fullName>
    </submittedName>
</protein>
<reference evidence="1" key="1">
    <citation type="submission" date="2025-08" db="UniProtKB">
        <authorList>
            <consortium name="Ensembl"/>
        </authorList>
    </citation>
    <scope>IDENTIFICATION</scope>
</reference>
<reference evidence="1" key="2">
    <citation type="submission" date="2025-09" db="UniProtKB">
        <authorList>
            <consortium name="Ensembl"/>
        </authorList>
    </citation>
    <scope>IDENTIFICATION</scope>
</reference>
<proteinExistence type="predicted"/>
<sequence length="129" mass="13984">MAGHARLLLAKTWSTMAAFTDVFVSLDVFQHGPLLVIPVISSLSVGLKLLHSCSGSARTDPVHRGRDSLAETRLDGPKLAEDLKQHRLHALVYAALWGQDAVRVRGLYLCAGLRGAFTHLGDTNPFEIA</sequence>
<dbReference type="AlphaFoldDB" id="A0A3Q3BYH7"/>
<dbReference type="Ensembl" id="ENSHBUT00000000523.1">
    <property type="protein sequence ID" value="ENSHBUP00000009276.1"/>
    <property type="gene ID" value="ENSHBUG00000010810.1"/>
</dbReference>
<organism evidence="1 2">
    <name type="scientific">Haplochromis burtoni</name>
    <name type="common">Burton's mouthbrooder</name>
    <name type="synonym">Chromis burtoni</name>
    <dbReference type="NCBI Taxonomy" id="8153"/>
    <lineage>
        <taxon>Eukaryota</taxon>
        <taxon>Metazoa</taxon>
        <taxon>Chordata</taxon>
        <taxon>Craniata</taxon>
        <taxon>Vertebrata</taxon>
        <taxon>Euteleostomi</taxon>
        <taxon>Actinopterygii</taxon>
        <taxon>Neopterygii</taxon>
        <taxon>Teleostei</taxon>
        <taxon>Neoteleostei</taxon>
        <taxon>Acanthomorphata</taxon>
        <taxon>Ovalentaria</taxon>
        <taxon>Cichlomorphae</taxon>
        <taxon>Cichliformes</taxon>
        <taxon>Cichlidae</taxon>
        <taxon>African cichlids</taxon>
        <taxon>Pseudocrenilabrinae</taxon>
        <taxon>Haplochromini</taxon>
        <taxon>Haplochromis</taxon>
    </lineage>
</organism>
<keyword evidence="2" id="KW-1185">Reference proteome</keyword>